<dbReference type="InterPro" id="IPR040256">
    <property type="entry name" value="At4g02000-like"/>
</dbReference>
<evidence type="ECO:0000259" key="3">
    <source>
        <dbReference type="Pfam" id="PF14392"/>
    </source>
</evidence>
<evidence type="ECO:0000259" key="2">
    <source>
        <dbReference type="Pfam" id="PF14111"/>
    </source>
</evidence>
<feature type="domain" description="DUF4283" evidence="2">
    <location>
        <begin position="321"/>
        <end position="392"/>
    </location>
</feature>
<feature type="domain" description="Zinc knuckle CX2CX4HX4C" evidence="3">
    <location>
        <begin position="456"/>
        <end position="502"/>
    </location>
</feature>
<sequence>MHWDQFIVVGTWKLLQPASEVCRFRHGATSRSTGLPSLVILLCLAIVQVDVTQPLCRGRVVALENGDQSWVTFKYERLPNLCYWCGCLDHADKDCEAWIQSNGTLKTKDKRYDSSIRALPFYASKKNTVCVPGFFEAQKLKIKERAGLPAKPSWRGQSENSCQFQDNSGKEGASATEDINVELNPDRSDTPVSTPIIHNSNYDINCEKVNPIISEHTSRDFDLHGDFLNEDATQGATTDSMGCKNPSGPISKSPIDKTPDVKPGLVSETAAKWVRLCRPNNSFADSANSAQLGKCQRLRLSRREGSEVDLSPPENGAGFVIAGKFCTKRRVNLESVARVLRTIWRTEKNFEVSDVGENKVLFLFQQEEDLDRVLMLSPWSFDKYLLVLHKLEVGEVVSQLKFNRASFWVQIHGLPTMSQMKEVGLRIGESLGRVEKVDVENKCFCLGNYLRIRVSIDISMPFCRGRLVRMGGPSLSWVDFRYERLPIFYYWCGMIDHHEKDCMQWMRSKESLKAEDKQYGPWLRAMPERVQRPQLVVASKNEGRKEHKVAADGVSTTMGQLVNTGRESTVAAIQNAHGDDDVATSRAKVASSNEPEGHEIMRIPCNPQCPGFEKQLKEIDDAIFGEVLEKETNTKRVAGEKEALKEISQLEGTNASYNMDKANGSGLVLKPICDKGQCEGSSDQTNQAPKKGGSDWGSIKSGDIFTMGLCTQRPKGGVKTRKSKVLAQKQITLDKENNKEEGGNNIQGEAMEMEVVMGIEEDGVGMKRRVRTLLNEILDNGMTGKRKINFAAEPEFMAELEIVRNVNSKGTRVLMILGAKRSSTIATIHLPMSVAASNKEAFHKYIITERNSPFHKAQHLSAAESVITFTSYSIDDALAEAE</sequence>
<dbReference type="Pfam" id="PF14392">
    <property type="entry name" value="zf-CCHC_4"/>
    <property type="match status" value="2"/>
</dbReference>
<feature type="domain" description="Zinc knuckle CX2CX4HX4C" evidence="3">
    <location>
        <begin position="49"/>
        <end position="96"/>
    </location>
</feature>
<reference evidence="4 5" key="1">
    <citation type="journal article" date="2018" name="Sci. Data">
        <title>The draft genome sequence of cork oak.</title>
        <authorList>
            <person name="Ramos A.M."/>
            <person name="Usie A."/>
            <person name="Barbosa P."/>
            <person name="Barros P.M."/>
            <person name="Capote T."/>
            <person name="Chaves I."/>
            <person name="Simoes F."/>
            <person name="Abreu I."/>
            <person name="Carrasquinho I."/>
            <person name="Faro C."/>
            <person name="Guimaraes J.B."/>
            <person name="Mendonca D."/>
            <person name="Nobrega F."/>
            <person name="Rodrigues L."/>
            <person name="Saibo N.J.M."/>
            <person name="Varela M.C."/>
            <person name="Egas C."/>
            <person name="Matos J."/>
            <person name="Miguel C.M."/>
            <person name="Oliveira M.M."/>
            <person name="Ricardo C.P."/>
            <person name="Goncalves S."/>
        </authorList>
    </citation>
    <scope>NUCLEOTIDE SEQUENCE [LARGE SCALE GENOMIC DNA]</scope>
    <source>
        <strain evidence="5">cv. HL8</strain>
    </source>
</reference>
<keyword evidence="5" id="KW-1185">Reference proteome</keyword>
<name>A0AAW0KH82_QUESU</name>
<accession>A0AAW0KH82</accession>
<protein>
    <recommendedName>
        <fullName evidence="6">DUF4283 domain-containing protein</fullName>
    </recommendedName>
</protein>
<dbReference type="AlphaFoldDB" id="A0AAW0KH82"/>
<dbReference type="EMBL" id="PKMF04000303">
    <property type="protein sequence ID" value="KAK7838609.1"/>
    <property type="molecule type" value="Genomic_DNA"/>
</dbReference>
<comment type="caution">
    <text evidence="4">The sequence shown here is derived from an EMBL/GenBank/DDBJ whole genome shotgun (WGS) entry which is preliminary data.</text>
</comment>
<dbReference type="InterPro" id="IPR025558">
    <property type="entry name" value="DUF4283"/>
</dbReference>
<evidence type="ECO:0000313" key="4">
    <source>
        <dbReference type="EMBL" id="KAK7838609.1"/>
    </source>
</evidence>
<dbReference type="PANTHER" id="PTHR31286:SF167">
    <property type="entry name" value="OS09G0268800 PROTEIN"/>
    <property type="match status" value="1"/>
</dbReference>
<feature type="compositionally biased region" description="Polar residues" evidence="1">
    <location>
        <begin position="679"/>
        <end position="688"/>
    </location>
</feature>
<dbReference type="PANTHER" id="PTHR31286">
    <property type="entry name" value="GLYCINE-RICH CELL WALL STRUCTURAL PROTEIN 1.8-LIKE"/>
    <property type="match status" value="1"/>
</dbReference>
<dbReference type="Proteomes" id="UP000237347">
    <property type="component" value="Unassembled WGS sequence"/>
</dbReference>
<evidence type="ECO:0008006" key="6">
    <source>
        <dbReference type="Google" id="ProtNLM"/>
    </source>
</evidence>
<feature type="compositionally biased region" description="Polar residues" evidence="1">
    <location>
        <begin position="155"/>
        <end position="167"/>
    </location>
</feature>
<organism evidence="4 5">
    <name type="scientific">Quercus suber</name>
    <name type="common">Cork oak</name>
    <dbReference type="NCBI Taxonomy" id="58331"/>
    <lineage>
        <taxon>Eukaryota</taxon>
        <taxon>Viridiplantae</taxon>
        <taxon>Streptophyta</taxon>
        <taxon>Embryophyta</taxon>
        <taxon>Tracheophyta</taxon>
        <taxon>Spermatophyta</taxon>
        <taxon>Magnoliopsida</taxon>
        <taxon>eudicotyledons</taxon>
        <taxon>Gunneridae</taxon>
        <taxon>Pentapetalae</taxon>
        <taxon>rosids</taxon>
        <taxon>fabids</taxon>
        <taxon>Fagales</taxon>
        <taxon>Fagaceae</taxon>
        <taxon>Quercus</taxon>
    </lineage>
</organism>
<feature type="region of interest" description="Disordered" evidence="1">
    <location>
        <begin position="149"/>
        <end position="174"/>
    </location>
</feature>
<dbReference type="InterPro" id="IPR025836">
    <property type="entry name" value="Zn_knuckle_CX2CX4HX4C"/>
</dbReference>
<proteinExistence type="predicted"/>
<evidence type="ECO:0000256" key="1">
    <source>
        <dbReference type="SAM" id="MobiDB-lite"/>
    </source>
</evidence>
<dbReference type="Pfam" id="PF14111">
    <property type="entry name" value="DUF4283"/>
    <property type="match status" value="1"/>
</dbReference>
<feature type="region of interest" description="Disordered" evidence="1">
    <location>
        <begin position="678"/>
        <end position="697"/>
    </location>
</feature>
<feature type="region of interest" description="Disordered" evidence="1">
    <location>
        <begin position="235"/>
        <end position="262"/>
    </location>
</feature>
<gene>
    <name evidence="4" type="ORF">CFP56_019461</name>
</gene>
<evidence type="ECO:0000313" key="5">
    <source>
        <dbReference type="Proteomes" id="UP000237347"/>
    </source>
</evidence>